<dbReference type="SUPFAM" id="SSF52047">
    <property type="entry name" value="RNI-like"/>
    <property type="match status" value="1"/>
</dbReference>
<feature type="non-terminal residue" evidence="2">
    <location>
        <position position="532"/>
    </location>
</feature>
<dbReference type="EMBL" id="JAKELL010000022">
    <property type="protein sequence ID" value="KAH8992346.1"/>
    <property type="molecule type" value="Genomic_DNA"/>
</dbReference>
<evidence type="ECO:0000313" key="2">
    <source>
        <dbReference type="EMBL" id="KAH8992346.1"/>
    </source>
</evidence>
<dbReference type="InterPro" id="IPR032675">
    <property type="entry name" value="LRR_dom_sf"/>
</dbReference>
<gene>
    <name evidence="2" type="ORF">EDB92DRAFT_1778722</name>
</gene>
<dbReference type="Proteomes" id="UP001201163">
    <property type="component" value="Unassembled WGS sequence"/>
</dbReference>
<feature type="non-terminal residue" evidence="2">
    <location>
        <position position="1"/>
    </location>
</feature>
<sequence length="532" mass="59563">RQAIDAEIRSLEESLRALRRRRNALAPISSLPPELFATILSISRLPPSGTVLLGGEPDRHLSWLSVAHVCHEWREVALNHPFFWSHVDFTTLTPAGATEILVRAKSVPLYLEAWFPKHECDWDKARFSTFQKELQPRVSHISQLAISAQRFSLEWILEGLVSPAPILEYLSLSGKKYRKRIFGRPLIPVPVTLFDGSTPRLSRLELRYCDISWKSPLFRGLKQLKTSRLSAGARPKLSFWLDALEEIPQLKTLILHSASPISSLPFDVKRTVTLPSLTYFDVSASPEDCGLALAHLVLPALTSLCVSAFSGLRDGGDVQRMLPYVARHAHGPQDTGPLQSVLIHGHASRANILAWPVPNIDVEVRDPLATTPSPRVTLYITSNMWPSEIHYEILDAAMAALPLDGLVMLTAEHLHFPSGDSNLPPRMDHFWLQCAPRWPLLRRVRLGSSTERGFIEMLLEENGGGESPLLPSLTELVVVAAHVRDDWTLRLCDALMRRVEQGFPLEVLDLRMCYLIFSAAVPLLSEIVVEVL</sequence>
<keyword evidence="3" id="KW-1185">Reference proteome</keyword>
<feature type="domain" description="F-box" evidence="1">
    <location>
        <begin position="28"/>
        <end position="89"/>
    </location>
</feature>
<evidence type="ECO:0000313" key="3">
    <source>
        <dbReference type="Proteomes" id="UP001201163"/>
    </source>
</evidence>
<dbReference type="Pfam" id="PF12937">
    <property type="entry name" value="F-box-like"/>
    <property type="match status" value="1"/>
</dbReference>
<name>A0AAD4Q8E6_9AGAM</name>
<dbReference type="InterPro" id="IPR001810">
    <property type="entry name" value="F-box_dom"/>
</dbReference>
<protein>
    <recommendedName>
        <fullName evidence="1">F-box domain-containing protein</fullName>
    </recommendedName>
</protein>
<evidence type="ECO:0000259" key="1">
    <source>
        <dbReference type="Pfam" id="PF12937"/>
    </source>
</evidence>
<reference evidence="2" key="1">
    <citation type="submission" date="2022-01" db="EMBL/GenBank/DDBJ databases">
        <title>Comparative genomics reveals a dynamic genome evolution in the ectomycorrhizal milk-cap (Lactarius) mushrooms.</title>
        <authorList>
            <consortium name="DOE Joint Genome Institute"/>
            <person name="Lebreton A."/>
            <person name="Tang N."/>
            <person name="Kuo A."/>
            <person name="LaButti K."/>
            <person name="Drula E."/>
            <person name="Barry K."/>
            <person name="Clum A."/>
            <person name="Lipzen A."/>
            <person name="Mousain D."/>
            <person name="Ng V."/>
            <person name="Wang R."/>
            <person name="Wang X."/>
            <person name="Dai Y."/>
            <person name="Henrissat B."/>
            <person name="Grigoriev I.V."/>
            <person name="Guerin-Laguette A."/>
            <person name="Yu F."/>
            <person name="Martin F.M."/>
        </authorList>
    </citation>
    <scope>NUCLEOTIDE SEQUENCE</scope>
    <source>
        <strain evidence="2">QP</strain>
    </source>
</reference>
<organism evidence="2 3">
    <name type="scientific">Lactarius akahatsu</name>
    <dbReference type="NCBI Taxonomy" id="416441"/>
    <lineage>
        <taxon>Eukaryota</taxon>
        <taxon>Fungi</taxon>
        <taxon>Dikarya</taxon>
        <taxon>Basidiomycota</taxon>
        <taxon>Agaricomycotina</taxon>
        <taxon>Agaricomycetes</taxon>
        <taxon>Russulales</taxon>
        <taxon>Russulaceae</taxon>
        <taxon>Lactarius</taxon>
    </lineage>
</organism>
<accession>A0AAD4Q8E6</accession>
<proteinExistence type="predicted"/>
<comment type="caution">
    <text evidence="2">The sequence shown here is derived from an EMBL/GenBank/DDBJ whole genome shotgun (WGS) entry which is preliminary data.</text>
</comment>
<dbReference type="Gene3D" id="1.20.1280.50">
    <property type="match status" value="1"/>
</dbReference>
<dbReference type="Gene3D" id="3.80.10.10">
    <property type="entry name" value="Ribonuclease Inhibitor"/>
    <property type="match status" value="1"/>
</dbReference>
<dbReference type="AlphaFoldDB" id="A0AAD4Q8E6"/>